<dbReference type="EMBL" id="JAYMYR010000008">
    <property type="protein sequence ID" value="KAK7346979.1"/>
    <property type="molecule type" value="Genomic_DNA"/>
</dbReference>
<gene>
    <name evidence="1" type="ORF">VNO80_21503</name>
</gene>
<comment type="caution">
    <text evidence="1">The sequence shown here is derived from an EMBL/GenBank/DDBJ whole genome shotgun (WGS) entry which is preliminary data.</text>
</comment>
<dbReference type="Proteomes" id="UP001374584">
    <property type="component" value="Unassembled WGS sequence"/>
</dbReference>
<dbReference type="AlphaFoldDB" id="A0AAN9M3E3"/>
<reference evidence="1 2" key="1">
    <citation type="submission" date="2024-01" db="EMBL/GenBank/DDBJ databases">
        <title>The genomes of 5 underutilized Papilionoideae crops provide insights into root nodulation and disease resistanc.</title>
        <authorList>
            <person name="Jiang F."/>
        </authorList>
    </citation>
    <scope>NUCLEOTIDE SEQUENCE [LARGE SCALE GENOMIC DNA]</scope>
    <source>
        <strain evidence="1">JINMINGXINNONG_FW02</strain>
        <tissue evidence="1">Leaves</tissue>
    </source>
</reference>
<keyword evidence="2" id="KW-1185">Reference proteome</keyword>
<accession>A0AAN9M3E3</accession>
<sequence length="66" mass="7548">MSCLSFPLPQSIDVETTQVTVLIDILPNCYVYNRNGTRTIYSIDCNHVGFRIRRVVVFTFSDIMSS</sequence>
<protein>
    <submittedName>
        <fullName evidence="1">Uncharacterized protein</fullName>
    </submittedName>
</protein>
<evidence type="ECO:0000313" key="1">
    <source>
        <dbReference type="EMBL" id="KAK7346979.1"/>
    </source>
</evidence>
<organism evidence="1 2">
    <name type="scientific">Phaseolus coccineus</name>
    <name type="common">Scarlet runner bean</name>
    <name type="synonym">Phaseolus multiflorus</name>
    <dbReference type="NCBI Taxonomy" id="3886"/>
    <lineage>
        <taxon>Eukaryota</taxon>
        <taxon>Viridiplantae</taxon>
        <taxon>Streptophyta</taxon>
        <taxon>Embryophyta</taxon>
        <taxon>Tracheophyta</taxon>
        <taxon>Spermatophyta</taxon>
        <taxon>Magnoliopsida</taxon>
        <taxon>eudicotyledons</taxon>
        <taxon>Gunneridae</taxon>
        <taxon>Pentapetalae</taxon>
        <taxon>rosids</taxon>
        <taxon>fabids</taxon>
        <taxon>Fabales</taxon>
        <taxon>Fabaceae</taxon>
        <taxon>Papilionoideae</taxon>
        <taxon>50 kb inversion clade</taxon>
        <taxon>NPAAA clade</taxon>
        <taxon>indigoferoid/millettioid clade</taxon>
        <taxon>Phaseoleae</taxon>
        <taxon>Phaseolus</taxon>
    </lineage>
</organism>
<name>A0AAN9M3E3_PHACN</name>
<evidence type="ECO:0000313" key="2">
    <source>
        <dbReference type="Proteomes" id="UP001374584"/>
    </source>
</evidence>
<proteinExistence type="predicted"/>